<proteinExistence type="predicted"/>
<sequence length="331" mass="34295">MDHEEAREIKRQLADYVAEMYGNDVTASGAGLVGAGVALGLSPVRDGGYGLAVRYRLGVPKARMVARKVAEQVGPMADVRRTGRIYAGPRRAVGLRTPVATALAVGETGRTRPLRPGVSIAHRDVTAGTLGAFVHVDGALHVLSNYHVLVGSPSASVGDPVLQPGPADGGQDPQDRVGALAGFVALRRGAVARVDAAVALLEDPSVELDYPEVGPITTTAEALGDEEVLKVGRTTGLTRGRVTAIELDDVVVGYGEELGELRFDDQIEVESTGTGSFSRGGDSGSLVYRTDGTALGLLFAGSETGGDNGTGLTYINPIDTVLRELRATLAG</sequence>
<protein>
    <recommendedName>
        <fullName evidence="3">Trypsin-like peptidase</fullName>
    </recommendedName>
</protein>
<dbReference type="OrthoDB" id="104542at2"/>
<dbReference type="RefSeq" id="WP_098455949.1">
    <property type="nucleotide sequence ID" value="NZ_PDJG01000001.1"/>
</dbReference>
<dbReference type="EMBL" id="PDJG01000001">
    <property type="protein sequence ID" value="PFG35003.1"/>
    <property type="molecule type" value="Genomic_DNA"/>
</dbReference>
<name>A0A2A9E836_9MICO</name>
<dbReference type="InterPro" id="IPR043504">
    <property type="entry name" value="Peptidase_S1_PA_chymotrypsin"/>
</dbReference>
<evidence type="ECO:0000313" key="2">
    <source>
        <dbReference type="Proteomes" id="UP000225548"/>
    </source>
</evidence>
<reference evidence="1 2" key="1">
    <citation type="submission" date="2017-10" db="EMBL/GenBank/DDBJ databases">
        <title>Sequencing the genomes of 1000 actinobacteria strains.</title>
        <authorList>
            <person name="Klenk H.-P."/>
        </authorList>
    </citation>
    <scope>NUCLEOTIDE SEQUENCE [LARGE SCALE GENOMIC DNA]</scope>
    <source>
        <strain evidence="1 2">DSM 18966</strain>
    </source>
</reference>
<organism evidence="1 2">
    <name type="scientific">Sanguibacter antarcticus</name>
    <dbReference type="NCBI Taxonomy" id="372484"/>
    <lineage>
        <taxon>Bacteria</taxon>
        <taxon>Bacillati</taxon>
        <taxon>Actinomycetota</taxon>
        <taxon>Actinomycetes</taxon>
        <taxon>Micrococcales</taxon>
        <taxon>Sanguibacteraceae</taxon>
        <taxon>Sanguibacter</taxon>
    </lineage>
</organism>
<dbReference type="SUPFAM" id="SSF50494">
    <property type="entry name" value="Trypsin-like serine proteases"/>
    <property type="match status" value="1"/>
</dbReference>
<keyword evidence="2" id="KW-1185">Reference proteome</keyword>
<evidence type="ECO:0000313" key="1">
    <source>
        <dbReference type="EMBL" id="PFG35003.1"/>
    </source>
</evidence>
<dbReference type="Proteomes" id="UP000225548">
    <property type="component" value="Unassembled WGS sequence"/>
</dbReference>
<dbReference type="AlphaFoldDB" id="A0A2A9E836"/>
<dbReference type="Gene3D" id="2.40.10.10">
    <property type="entry name" value="Trypsin-like serine proteases"/>
    <property type="match status" value="2"/>
</dbReference>
<dbReference type="InterPro" id="IPR009003">
    <property type="entry name" value="Peptidase_S1_PA"/>
</dbReference>
<comment type="caution">
    <text evidence="1">The sequence shown here is derived from an EMBL/GenBank/DDBJ whole genome shotgun (WGS) entry which is preliminary data.</text>
</comment>
<gene>
    <name evidence="1" type="ORF">ATL42_2935</name>
</gene>
<accession>A0A2A9E836</accession>
<evidence type="ECO:0008006" key="3">
    <source>
        <dbReference type="Google" id="ProtNLM"/>
    </source>
</evidence>